<proteinExistence type="predicted"/>
<organism evidence="2 3">
    <name type="scientific">Caenorhabditis tropicalis</name>
    <dbReference type="NCBI Taxonomy" id="1561998"/>
    <lineage>
        <taxon>Eukaryota</taxon>
        <taxon>Metazoa</taxon>
        <taxon>Ecdysozoa</taxon>
        <taxon>Nematoda</taxon>
        <taxon>Chromadorea</taxon>
        <taxon>Rhabditida</taxon>
        <taxon>Rhabditina</taxon>
        <taxon>Rhabditomorpha</taxon>
        <taxon>Rhabditoidea</taxon>
        <taxon>Rhabditidae</taxon>
        <taxon>Peloderinae</taxon>
        <taxon>Caenorhabditis</taxon>
    </lineage>
</organism>
<dbReference type="Proteomes" id="UP000095282">
    <property type="component" value="Unplaced"/>
</dbReference>
<feature type="transmembrane region" description="Helical" evidence="1">
    <location>
        <begin position="118"/>
        <end position="140"/>
    </location>
</feature>
<dbReference type="WBParaSite" id="Csp11.Scaffold629.g14786.t1">
    <property type="protein sequence ID" value="Csp11.Scaffold629.g14786.t1"/>
    <property type="gene ID" value="Csp11.Scaffold629.g14786"/>
</dbReference>
<feature type="transmembrane region" description="Helical" evidence="1">
    <location>
        <begin position="35"/>
        <end position="59"/>
    </location>
</feature>
<keyword evidence="1" id="KW-0812">Transmembrane</keyword>
<sequence length="209" mass="23758">MIRVCFGCHLALIGFGGLGFMVMEKFSIIFSISSLAIAIAFFCLIIIVQGFNFLIFFLALQRVLLYFLPESEKILTTTIFLFLYTSILLSAILYIPIMIHIRKFAHLPMAIESNPQRYILLQTSVILVFKLVCIPVTIPVISLGWNIQSLKYLYMTLDIFAIPLIVQMSYLISNKRNVTVLLSSFKLSNILGLFRKKVNSVTPEPVNSY</sequence>
<evidence type="ECO:0000256" key="1">
    <source>
        <dbReference type="SAM" id="Phobius"/>
    </source>
</evidence>
<feature type="transmembrane region" description="Helical" evidence="1">
    <location>
        <begin position="152"/>
        <end position="172"/>
    </location>
</feature>
<dbReference type="AlphaFoldDB" id="A0A1I7U4K4"/>
<keyword evidence="1" id="KW-1133">Transmembrane helix</keyword>
<protein>
    <submittedName>
        <fullName evidence="3">Serpentine Receptor, class Z</fullName>
    </submittedName>
</protein>
<dbReference type="PANTHER" id="PTHR31720">
    <property type="entry name" value="SERPENTINE RECEPTOR, CLASS Z-RELATED"/>
    <property type="match status" value="1"/>
</dbReference>
<evidence type="ECO:0000313" key="3">
    <source>
        <dbReference type="WBParaSite" id="Csp11.Scaffold629.g14786.t1"/>
    </source>
</evidence>
<dbReference type="InterPro" id="IPR018817">
    <property type="entry name" value="7TM_GPCR_serpentine_rcpt_Srz"/>
</dbReference>
<keyword evidence="1" id="KW-0472">Membrane</keyword>
<name>A0A1I7U4K4_9PELO</name>
<evidence type="ECO:0000313" key="2">
    <source>
        <dbReference type="Proteomes" id="UP000095282"/>
    </source>
</evidence>
<reference evidence="3" key="1">
    <citation type="submission" date="2016-11" db="UniProtKB">
        <authorList>
            <consortium name="WormBaseParasite"/>
        </authorList>
    </citation>
    <scope>IDENTIFICATION</scope>
</reference>
<dbReference type="Pfam" id="PF10325">
    <property type="entry name" value="7TM_GPCR_Srz"/>
    <property type="match status" value="1"/>
</dbReference>
<feature type="transmembrane region" description="Helical" evidence="1">
    <location>
        <begin position="79"/>
        <end position="97"/>
    </location>
</feature>
<accession>A0A1I7U4K4</accession>
<keyword evidence="2" id="KW-1185">Reference proteome</keyword>
<feature type="transmembrane region" description="Helical" evidence="1">
    <location>
        <begin position="6"/>
        <end position="23"/>
    </location>
</feature>